<dbReference type="EMBL" id="CM042015">
    <property type="protein sequence ID" value="KAI3710124.1"/>
    <property type="molecule type" value="Genomic_DNA"/>
</dbReference>
<gene>
    <name evidence="1" type="ORF">L2E82_39898</name>
</gene>
<sequence>MQYGGPIAFLVLLYLHCTLRNSEPLERLFPASSYWTPTKVKEKLDYLSINGGYANVEVIQSYVDYVDEEEDEENMTLGNVIRRRIQKKKMKEQEEKITVAAVIRKKSDKKKMRSDVTLKKKKKITKKKSDIQQLEGDFYKNDNVNEDWMDSGPSVPRFDIILDGSISIELQFVPEVNEDAEVSDELRTFKKKNEDVQDSEEIGDVQLDQLSMTQFLDHPQVFHAMFTDEKYCFQEDGSN</sequence>
<evidence type="ECO:0000313" key="1">
    <source>
        <dbReference type="EMBL" id="KAI3710124.1"/>
    </source>
</evidence>
<accession>A0ACB9AKG8</accession>
<protein>
    <submittedName>
        <fullName evidence="1">Uncharacterized protein</fullName>
    </submittedName>
</protein>
<reference evidence="1 2" key="2">
    <citation type="journal article" date="2022" name="Mol. Ecol. Resour.">
        <title>The genomes of chicory, endive, great burdock and yacon provide insights into Asteraceae paleo-polyploidization history and plant inulin production.</title>
        <authorList>
            <person name="Fan W."/>
            <person name="Wang S."/>
            <person name="Wang H."/>
            <person name="Wang A."/>
            <person name="Jiang F."/>
            <person name="Liu H."/>
            <person name="Zhao H."/>
            <person name="Xu D."/>
            <person name="Zhang Y."/>
        </authorList>
    </citation>
    <scope>NUCLEOTIDE SEQUENCE [LARGE SCALE GENOMIC DNA]</scope>
    <source>
        <strain evidence="2">cv. Punajuju</strain>
        <tissue evidence="1">Leaves</tissue>
    </source>
</reference>
<organism evidence="1 2">
    <name type="scientific">Cichorium intybus</name>
    <name type="common">Chicory</name>
    <dbReference type="NCBI Taxonomy" id="13427"/>
    <lineage>
        <taxon>Eukaryota</taxon>
        <taxon>Viridiplantae</taxon>
        <taxon>Streptophyta</taxon>
        <taxon>Embryophyta</taxon>
        <taxon>Tracheophyta</taxon>
        <taxon>Spermatophyta</taxon>
        <taxon>Magnoliopsida</taxon>
        <taxon>eudicotyledons</taxon>
        <taxon>Gunneridae</taxon>
        <taxon>Pentapetalae</taxon>
        <taxon>asterids</taxon>
        <taxon>campanulids</taxon>
        <taxon>Asterales</taxon>
        <taxon>Asteraceae</taxon>
        <taxon>Cichorioideae</taxon>
        <taxon>Cichorieae</taxon>
        <taxon>Cichoriinae</taxon>
        <taxon>Cichorium</taxon>
    </lineage>
</organism>
<comment type="caution">
    <text evidence="1">The sequence shown here is derived from an EMBL/GenBank/DDBJ whole genome shotgun (WGS) entry which is preliminary data.</text>
</comment>
<reference evidence="2" key="1">
    <citation type="journal article" date="2022" name="Mol. Ecol. Resour.">
        <title>The genomes of chicory, endive, great burdock and yacon provide insights into Asteraceae palaeo-polyploidization history and plant inulin production.</title>
        <authorList>
            <person name="Fan W."/>
            <person name="Wang S."/>
            <person name="Wang H."/>
            <person name="Wang A."/>
            <person name="Jiang F."/>
            <person name="Liu H."/>
            <person name="Zhao H."/>
            <person name="Xu D."/>
            <person name="Zhang Y."/>
        </authorList>
    </citation>
    <scope>NUCLEOTIDE SEQUENCE [LARGE SCALE GENOMIC DNA]</scope>
    <source>
        <strain evidence="2">cv. Punajuju</strain>
    </source>
</reference>
<proteinExistence type="predicted"/>
<name>A0ACB9AKG8_CICIN</name>
<dbReference type="Proteomes" id="UP001055811">
    <property type="component" value="Linkage Group LG07"/>
</dbReference>
<keyword evidence="2" id="KW-1185">Reference proteome</keyword>
<evidence type="ECO:0000313" key="2">
    <source>
        <dbReference type="Proteomes" id="UP001055811"/>
    </source>
</evidence>